<dbReference type="InterPro" id="IPR036237">
    <property type="entry name" value="Xyl_isomerase-like_sf"/>
</dbReference>
<evidence type="ECO:0000313" key="1">
    <source>
        <dbReference type="EMBL" id="BCT96969.1"/>
    </source>
</evidence>
<dbReference type="SUPFAM" id="SSF51658">
    <property type="entry name" value="Xylose isomerase-like"/>
    <property type="match status" value="1"/>
</dbReference>
<dbReference type="PANTHER" id="PTHR42194:SF1">
    <property type="entry name" value="UPF0276 PROTEIN HI_1600"/>
    <property type="match status" value="1"/>
</dbReference>
<keyword evidence="2" id="KW-1185">Reference proteome</keyword>
<protein>
    <submittedName>
        <fullName evidence="1">UPF0276 protein</fullName>
    </submittedName>
</protein>
<evidence type="ECO:0000313" key="2">
    <source>
        <dbReference type="Proteomes" id="UP000680514"/>
    </source>
</evidence>
<dbReference type="Pfam" id="PF05114">
    <property type="entry name" value="MbnB_TglH_ChrH"/>
    <property type="match status" value="1"/>
</dbReference>
<dbReference type="RefSeq" id="WP_213434727.1">
    <property type="nucleotide sequence ID" value="NZ_AP024546.1"/>
</dbReference>
<gene>
    <name evidence="1" type="ORF">LYSHEL_28400</name>
</gene>
<dbReference type="EMBL" id="AP024546">
    <property type="protein sequence ID" value="BCT96969.1"/>
    <property type="molecule type" value="Genomic_DNA"/>
</dbReference>
<name>A0ABM7QGZ3_9GAMM</name>
<proteinExistence type="predicted"/>
<sequence>MTHLHAPFPTGDVADAGLPARAGIGFKPRHFDAIEADDAPPAFFEVHAENYLGAGGLPHAQLSALRARAPISVHGVGLSLGGATPPDAAHLARIATLLRRHDAAVYSEHLAWSTHDGRFFNDLLPLCYDAATLARVCAHIDEVQLRLGRRLLLENPSTYLEFERSTFEEPDFLAQIVRRTGCALLLDINNVHVSCSNNGHDASAYLDALPLQAVQQVHLAGHAVVQDDGGDTLLIDDHGSPVAPTVWALYSNLLARIGPVPTLIEWDTHVPEYATLRAEAHHAQALIDHAWHDTACCA</sequence>
<dbReference type="InterPro" id="IPR007801">
    <property type="entry name" value="MbnB/TglH/ChrH"/>
</dbReference>
<dbReference type="Gene3D" id="3.20.20.150">
    <property type="entry name" value="Divalent-metal-dependent TIM barrel enzymes"/>
    <property type="match status" value="1"/>
</dbReference>
<reference evidence="1 2" key="1">
    <citation type="submission" date="2021-03" db="EMBL/GenBank/DDBJ databases">
        <title>Complete Genome Sequences of Two Lysobacter Strains Isolated from Sea Water (Lysobacter caseinilyticus) and Soil (Lysobacter helvus) in South Korea.</title>
        <authorList>
            <person name="Watanabe Y."/>
            <person name="Arakawa K."/>
        </authorList>
    </citation>
    <scope>NUCLEOTIDE SEQUENCE [LARGE SCALE GENOMIC DNA]</scope>
    <source>
        <strain evidence="1 2">D10</strain>
    </source>
</reference>
<accession>A0ABM7QGZ3</accession>
<dbReference type="PANTHER" id="PTHR42194">
    <property type="entry name" value="UPF0276 PROTEIN HI_1600"/>
    <property type="match status" value="1"/>
</dbReference>
<dbReference type="NCBIfam" id="NF003818">
    <property type="entry name" value="PRK05409.1"/>
    <property type="match status" value="1"/>
</dbReference>
<dbReference type="Proteomes" id="UP000680514">
    <property type="component" value="Chromosome"/>
</dbReference>
<organism evidence="1 2">
    <name type="scientific">Lysobacter helvus</name>
    <dbReference type="NCBI Taxonomy" id="2675059"/>
    <lineage>
        <taxon>Bacteria</taxon>
        <taxon>Pseudomonadati</taxon>
        <taxon>Pseudomonadota</taxon>
        <taxon>Gammaproteobacteria</taxon>
        <taxon>Lysobacterales</taxon>
        <taxon>Lysobacteraceae</taxon>
        <taxon>Lysobacter</taxon>
    </lineage>
</organism>